<dbReference type="InterPro" id="IPR036388">
    <property type="entry name" value="WH-like_DNA-bd_sf"/>
</dbReference>
<feature type="compositionally biased region" description="Gly residues" evidence="3">
    <location>
        <begin position="233"/>
        <end position="245"/>
    </location>
</feature>
<feature type="compositionally biased region" description="Basic and acidic residues" evidence="3">
    <location>
        <begin position="283"/>
        <end position="318"/>
    </location>
</feature>
<evidence type="ECO:0000313" key="6">
    <source>
        <dbReference type="EMBL" id="ORY11034.1"/>
    </source>
</evidence>
<keyword evidence="1 2" id="KW-0694">RNA-binding</keyword>
<proteinExistence type="predicted"/>
<evidence type="ECO:0000313" key="7">
    <source>
        <dbReference type="Proteomes" id="UP000193144"/>
    </source>
</evidence>
<dbReference type="InterPro" id="IPR045180">
    <property type="entry name" value="La_dom_prot"/>
</dbReference>
<dbReference type="GO" id="GO:0005634">
    <property type="term" value="C:nucleus"/>
    <property type="evidence" value="ECO:0007669"/>
    <property type="project" value="TreeGrafter"/>
</dbReference>
<dbReference type="PANTHER" id="PTHR22792">
    <property type="entry name" value="LUPUS LA PROTEIN-RELATED"/>
    <property type="match status" value="1"/>
</dbReference>
<dbReference type="Proteomes" id="UP000193144">
    <property type="component" value="Unassembled WGS sequence"/>
</dbReference>
<feature type="compositionally biased region" description="Basic and acidic residues" evidence="3">
    <location>
        <begin position="337"/>
        <end position="352"/>
    </location>
</feature>
<dbReference type="STRING" id="1231657.A0A1Y1ZLH9"/>
<dbReference type="SUPFAM" id="SSF46785">
    <property type="entry name" value="Winged helix' DNA-binding domain"/>
    <property type="match status" value="1"/>
</dbReference>
<dbReference type="Gene3D" id="1.10.10.10">
    <property type="entry name" value="Winged helix-like DNA-binding domain superfamily/Winged helix DNA-binding domain"/>
    <property type="match status" value="1"/>
</dbReference>
<feature type="region of interest" description="Disordered" evidence="3">
    <location>
        <begin position="217"/>
        <end position="352"/>
    </location>
</feature>
<feature type="domain" description="RRM" evidence="4">
    <location>
        <begin position="127"/>
        <end position="207"/>
    </location>
</feature>
<dbReference type="EMBL" id="MCFA01000065">
    <property type="protein sequence ID" value="ORY11034.1"/>
    <property type="molecule type" value="Genomic_DNA"/>
</dbReference>
<dbReference type="InterPro" id="IPR006630">
    <property type="entry name" value="La_HTH"/>
</dbReference>
<evidence type="ECO:0000259" key="4">
    <source>
        <dbReference type="PROSITE" id="PS50102"/>
    </source>
</evidence>
<evidence type="ECO:0000256" key="2">
    <source>
        <dbReference type="PROSITE-ProRule" id="PRU00332"/>
    </source>
</evidence>
<organism evidence="6 7">
    <name type="scientific">Clohesyomyces aquaticus</name>
    <dbReference type="NCBI Taxonomy" id="1231657"/>
    <lineage>
        <taxon>Eukaryota</taxon>
        <taxon>Fungi</taxon>
        <taxon>Dikarya</taxon>
        <taxon>Ascomycota</taxon>
        <taxon>Pezizomycotina</taxon>
        <taxon>Dothideomycetes</taxon>
        <taxon>Pleosporomycetidae</taxon>
        <taxon>Pleosporales</taxon>
        <taxon>Lindgomycetaceae</taxon>
        <taxon>Clohesyomyces</taxon>
    </lineage>
</organism>
<dbReference type="Gene3D" id="3.30.70.330">
    <property type="match status" value="1"/>
</dbReference>
<evidence type="ECO:0000256" key="3">
    <source>
        <dbReference type="SAM" id="MobiDB-lite"/>
    </source>
</evidence>
<dbReference type="InterPro" id="IPR000504">
    <property type="entry name" value="RRM_dom"/>
</dbReference>
<dbReference type="PROSITE" id="PS50961">
    <property type="entry name" value="HTH_LA"/>
    <property type="match status" value="1"/>
</dbReference>
<dbReference type="CDD" id="cd12291">
    <property type="entry name" value="RRM1_La"/>
    <property type="match status" value="1"/>
</dbReference>
<dbReference type="GO" id="GO:0003729">
    <property type="term" value="F:mRNA binding"/>
    <property type="evidence" value="ECO:0007669"/>
    <property type="project" value="TreeGrafter"/>
</dbReference>
<dbReference type="PROSITE" id="PS50102">
    <property type="entry name" value="RRM"/>
    <property type="match status" value="1"/>
</dbReference>
<keyword evidence="7" id="KW-1185">Reference proteome</keyword>
<accession>A0A1Y1ZLH9</accession>
<dbReference type="SUPFAM" id="SSF54928">
    <property type="entry name" value="RNA-binding domain, RBD"/>
    <property type="match status" value="1"/>
</dbReference>
<dbReference type="AlphaFoldDB" id="A0A1Y1ZLH9"/>
<feature type="compositionally biased region" description="Basic and acidic residues" evidence="3">
    <location>
        <begin position="249"/>
        <end position="271"/>
    </location>
</feature>
<dbReference type="InterPro" id="IPR012677">
    <property type="entry name" value="Nucleotide-bd_a/b_plait_sf"/>
</dbReference>
<dbReference type="SMART" id="SM00715">
    <property type="entry name" value="LA"/>
    <property type="match status" value="1"/>
</dbReference>
<dbReference type="SMART" id="SM00360">
    <property type="entry name" value="RRM"/>
    <property type="match status" value="1"/>
</dbReference>
<protein>
    <recommendedName>
        <fullName evidence="8">RRM domain-containing protein</fullName>
    </recommendedName>
</protein>
<dbReference type="PANTHER" id="PTHR22792:SF140">
    <property type="entry name" value="ACHILLES, ISOFORM A"/>
    <property type="match status" value="1"/>
</dbReference>
<reference evidence="6 7" key="1">
    <citation type="submission" date="2016-07" db="EMBL/GenBank/DDBJ databases">
        <title>Pervasive Adenine N6-methylation of Active Genes in Fungi.</title>
        <authorList>
            <consortium name="DOE Joint Genome Institute"/>
            <person name="Mondo S.J."/>
            <person name="Dannebaum R.O."/>
            <person name="Kuo R.C."/>
            <person name="Labutti K."/>
            <person name="Haridas S."/>
            <person name="Kuo A."/>
            <person name="Salamov A."/>
            <person name="Ahrendt S.R."/>
            <person name="Lipzen A."/>
            <person name="Sullivan W."/>
            <person name="Andreopoulos W.B."/>
            <person name="Clum A."/>
            <person name="Lindquist E."/>
            <person name="Daum C."/>
            <person name="Ramamoorthy G.K."/>
            <person name="Gryganskyi A."/>
            <person name="Culley D."/>
            <person name="Magnuson J.K."/>
            <person name="James T.Y."/>
            <person name="O'Malley M.A."/>
            <person name="Stajich J.E."/>
            <person name="Spatafora J.W."/>
            <person name="Visel A."/>
            <person name="Grigoriev I.V."/>
        </authorList>
    </citation>
    <scope>NUCLEOTIDE SEQUENCE [LARGE SCALE GENOMIC DNA]</scope>
    <source>
        <strain evidence="6 7">CBS 115471</strain>
    </source>
</reference>
<dbReference type="InterPro" id="IPR036390">
    <property type="entry name" value="WH_DNA-bd_sf"/>
</dbReference>
<comment type="caution">
    <text evidence="6">The sequence shown here is derived from an EMBL/GenBank/DDBJ whole genome shotgun (WGS) entry which is preliminary data.</text>
</comment>
<evidence type="ECO:0000256" key="1">
    <source>
        <dbReference type="ARBA" id="ARBA00022884"/>
    </source>
</evidence>
<feature type="domain" description="HTH La-type RNA-binding" evidence="5">
    <location>
        <begin position="2"/>
        <end position="95"/>
    </location>
</feature>
<dbReference type="Pfam" id="PF00076">
    <property type="entry name" value="RRM_1"/>
    <property type="match status" value="1"/>
</dbReference>
<name>A0A1Y1ZLH9_9PLEO</name>
<dbReference type="Pfam" id="PF05383">
    <property type="entry name" value="La"/>
    <property type="match status" value="1"/>
</dbReference>
<evidence type="ECO:0000259" key="5">
    <source>
        <dbReference type="PROSITE" id="PS50961"/>
    </source>
</evidence>
<evidence type="ECO:0008006" key="8">
    <source>
        <dbReference type="Google" id="ProtNLM"/>
    </source>
</evidence>
<gene>
    <name evidence="6" type="ORF">BCR34DRAFT_484815</name>
</gene>
<dbReference type="OrthoDB" id="439993at2759"/>
<sequence>MCFTSSPLPHANLSQVEFYFSAHNLSTDEHLFFQIDGPDNRTVPIKHIHSFKRMKRFQPYSAVVKALKDSEQLDVVEDGNFRGAGNEGVKRKIPLEIPGWDREKDPDATLEKLFDMLNQHSKNEMGRSIYAKGFGEEHNGQIELEDYFKAFGAVMVRKRRFPDTGEWKGSVFVEFDSEESQAAFLALDPKPKFHGLELEVMDKKAYSKMKCDQKGIIPNWERDNSARRRGGRGQRGGNRGGNRGGRGGRRNDSRSRSPRGSGDEDRDDWKDRRNKFQNKGRWNNRDRDGKGHNKGRRDDRDRDGDRGEKDHGLNRDDGGVPGVADTRKRKVEDGEEKENGSKKAKVEISEDA</sequence>
<dbReference type="InterPro" id="IPR035979">
    <property type="entry name" value="RBD_domain_sf"/>
</dbReference>